<dbReference type="InterPro" id="IPR009283">
    <property type="entry name" value="Apyrase"/>
</dbReference>
<comment type="similarity">
    <text evidence="5">Belongs to the apyrase family.</text>
</comment>
<feature type="region of interest" description="Disordered" evidence="7">
    <location>
        <begin position="147"/>
        <end position="177"/>
    </location>
</feature>
<dbReference type="Pfam" id="PF06079">
    <property type="entry name" value="Apyrase"/>
    <property type="match status" value="1"/>
</dbReference>
<dbReference type="GO" id="GO:0004382">
    <property type="term" value="F:GDP phosphatase activity"/>
    <property type="evidence" value="ECO:0007669"/>
    <property type="project" value="TreeGrafter"/>
</dbReference>
<evidence type="ECO:0000256" key="5">
    <source>
        <dbReference type="ARBA" id="ARBA00025738"/>
    </source>
</evidence>
<dbReference type="InterPro" id="IPR036258">
    <property type="entry name" value="Apyrase_sf"/>
</dbReference>
<keyword evidence="8" id="KW-0472">Membrane</keyword>
<dbReference type="EMBL" id="CDMY01000239">
    <property type="protein sequence ID" value="CEL95823.1"/>
    <property type="molecule type" value="Genomic_DNA"/>
</dbReference>
<keyword evidence="8" id="KW-0812">Transmembrane</keyword>
<dbReference type="OrthoDB" id="25028at2759"/>
<evidence type="ECO:0000256" key="8">
    <source>
        <dbReference type="SAM" id="Phobius"/>
    </source>
</evidence>
<feature type="binding site" evidence="6">
    <location>
        <position position="255"/>
    </location>
    <ligand>
        <name>Ca(2+)</name>
        <dbReference type="ChEBI" id="CHEBI:29108"/>
    </ligand>
</feature>
<dbReference type="GO" id="GO:0005509">
    <property type="term" value="F:calcium ion binding"/>
    <property type="evidence" value="ECO:0007669"/>
    <property type="project" value="InterPro"/>
</dbReference>
<dbReference type="VEuPathDB" id="CryptoDB:Vbra_3828"/>
<dbReference type="PhylomeDB" id="A0A0G4EIJ4"/>
<evidence type="ECO:0008006" key="11">
    <source>
        <dbReference type="Google" id="ProtNLM"/>
    </source>
</evidence>
<keyword evidence="8" id="KW-1133">Transmembrane helix</keyword>
<feature type="binding site" evidence="6">
    <location>
        <position position="439"/>
    </location>
    <ligand>
        <name>Ca(2+)</name>
        <dbReference type="ChEBI" id="CHEBI:29108"/>
    </ligand>
</feature>
<evidence type="ECO:0000256" key="2">
    <source>
        <dbReference type="ARBA" id="ARBA00022723"/>
    </source>
</evidence>
<keyword evidence="3" id="KW-0378">Hydrolase</keyword>
<evidence type="ECO:0000256" key="3">
    <source>
        <dbReference type="ARBA" id="ARBA00022801"/>
    </source>
</evidence>
<dbReference type="InParanoid" id="A0A0G4EIJ4"/>
<feature type="binding site" evidence="6">
    <location>
        <position position="203"/>
    </location>
    <ligand>
        <name>Ca(2+)</name>
        <dbReference type="ChEBI" id="CHEBI:29108"/>
    </ligand>
</feature>
<proteinExistence type="inferred from homology"/>
<dbReference type="GO" id="GO:0045134">
    <property type="term" value="F:UDP phosphatase activity"/>
    <property type="evidence" value="ECO:0007669"/>
    <property type="project" value="TreeGrafter"/>
</dbReference>
<dbReference type="SUPFAM" id="SSF101887">
    <property type="entry name" value="Apyrase"/>
    <property type="match status" value="1"/>
</dbReference>
<feature type="transmembrane region" description="Helical" evidence="8">
    <location>
        <begin position="24"/>
        <end position="46"/>
    </location>
</feature>
<gene>
    <name evidence="9" type="ORF">Vbra_3828</name>
</gene>
<dbReference type="PANTHER" id="PTHR13023">
    <property type="entry name" value="APYRASE"/>
    <property type="match status" value="1"/>
</dbReference>
<feature type="binding site" evidence="6">
    <location>
        <position position="324"/>
    </location>
    <ligand>
        <name>Ca(2+)</name>
        <dbReference type="ChEBI" id="CHEBI:29108"/>
    </ligand>
</feature>
<evidence type="ECO:0000256" key="4">
    <source>
        <dbReference type="ARBA" id="ARBA00022837"/>
    </source>
</evidence>
<accession>A0A0G4EIJ4</accession>
<evidence type="ECO:0000313" key="9">
    <source>
        <dbReference type="EMBL" id="CEL95823.1"/>
    </source>
</evidence>
<keyword evidence="10" id="KW-1185">Reference proteome</keyword>
<keyword evidence="2 6" id="KW-0479">Metal-binding</keyword>
<evidence type="ECO:0000313" key="10">
    <source>
        <dbReference type="Proteomes" id="UP000041254"/>
    </source>
</evidence>
<dbReference type="AlphaFoldDB" id="A0A0G4EIJ4"/>
<dbReference type="PANTHER" id="PTHR13023:SF3">
    <property type="entry name" value="SOLUBLE CALCIUM-ACTIVATED NUCLEOTIDASE 1"/>
    <property type="match status" value="1"/>
</dbReference>
<comment type="cofactor">
    <cofactor evidence="1 6">
        <name>Ca(2+)</name>
        <dbReference type="ChEBI" id="CHEBI:29108"/>
    </cofactor>
</comment>
<keyword evidence="4 6" id="KW-0106">Calcium</keyword>
<dbReference type="OMA" id="QRIRTIP"/>
<reference evidence="9 10" key="1">
    <citation type="submission" date="2014-11" db="EMBL/GenBank/DDBJ databases">
        <authorList>
            <person name="Zhu J."/>
            <person name="Qi W."/>
            <person name="Song R."/>
        </authorList>
    </citation>
    <scope>NUCLEOTIDE SEQUENCE [LARGE SCALE GENOMIC DNA]</scope>
</reference>
<evidence type="ECO:0000256" key="6">
    <source>
        <dbReference type="PIRSR" id="PIRSR609283-1"/>
    </source>
</evidence>
<dbReference type="Proteomes" id="UP000041254">
    <property type="component" value="Unassembled WGS sequence"/>
</dbReference>
<evidence type="ECO:0000256" key="1">
    <source>
        <dbReference type="ARBA" id="ARBA00001913"/>
    </source>
</evidence>
<protein>
    <recommendedName>
        <fullName evidence="11">Apyrase</fullName>
    </recommendedName>
</protein>
<name>A0A0G4EIJ4_VITBC</name>
<feature type="binding site" evidence="6">
    <location>
        <position position="385"/>
    </location>
    <ligand>
        <name>Ca(2+)</name>
        <dbReference type="ChEBI" id="CHEBI:29108"/>
    </ligand>
</feature>
<organism evidence="9 10">
    <name type="scientific">Vitrella brassicaformis (strain CCMP3155)</name>
    <dbReference type="NCBI Taxonomy" id="1169540"/>
    <lineage>
        <taxon>Eukaryota</taxon>
        <taxon>Sar</taxon>
        <taxon>Alveolata</taxon>
        <taxon>Colpodellida</taxon>
        <taxon>Vitrellaceae</taxon>
        <taxon>Vitrella</taxon>
    </lineage>
</organism>
<dbReference type="Gene3D" id="2.120.10.100">
    <property type="entry name" value="Apyrase"/>
    <property type="match status" value="1"/>
</dbReference>
<evidence type="ECO:0000256" key="7">
    <source>
        <dbReference type="SAM" id="MobiDB-lite"/>
    </source>
</evidence>
<sequence length="445" mass="48235">MQTVFTSSGGVPGRGGTTAETLQFAVRIIALLTIAGFVVYLVSGWVDSVPPAPPGVAATDNLAAAGVGVGEVHHNQGSGSKALPHKSLRRAAICTMTNPCKIQLIADLDESSRDESQGKLTFFSYLQSGYLYRVSNRGGGFFSLGGSTESTSTSTAVNGSSDKGADGKEASRPQAAPTYAVEWGASERVDGHHNEAGRGMELSELLQFDNVLYTFDDRTGIVYELDTKKEGKASVYPRHIVTEGAGDTNKGMKIEWATQKDGNLWIGSFGKEYTNAKGEIVNENNMWVVALGANGKMQRFNWKPAYDAVRRALGAPYPGYCIHEAVAWSDDMQKWVLLPRRVSSDPYDDEQDEYRGSNKLVLASEDFSQIEVREIGDIVPERGYSSFAFIPGTDDQVIVALKSVESAKTKTQSTYLSVFHINGDVYLPDTEVPGGYKYEGIEIIS</sequence>
<feature type="binding site" evidence="6">
    <location>
        <position position="204"/>
    </location>
    <ligand>
        <name>Ca(2+)</name>
        <dbReference type="ChEBI" id="CHEBI:29108"/>
    </ligand>
</feature>
<dbReference type="STRING" id="1169540.A0A0G4EIJ4"/>
<dbReference type="GO" id="GO:0030166">
    <property type="term" value="P:proteoglycan biosynthetic process"/>
    <property type="evidence" value="ECO:0007669"/>
    <property type="project" value="TreeGrafter"/>
</dbReference>